<dbReference type="AlphaFoldDB" id="A0A8T0GQF0"/>
<dbReference type="InterPro" id="IPR025893">
    <property type="entry name" value="Tocopherol_cyclase"/>
</dbReference>
<feature type="region of interest" description="Disordered" evidence="1">
    <location>
        <begin position="101"/>
        <end position="167"/>
    </location>
</feature>
<accession>A0A8T0GQF0</accession>
<keyword evidence="3" id="KW-1185">Reference proteome</keyword>
<dbReference type="Proteomes" id="UP000822688">
    <property type="component" value="Chromosome 10"/>
</dbReference>
<gene>
    <name evidence="2" type="ORF">KC19_10G089200</name>
</gene>
<evidence type="ECO:0000313" key="2">
    <source>
        <dbReference type="EMBL" id="KAG0559232.1"/>
    </source>
</evidence>
<evidence type="ECO:0000313" key="3">
    <source>
        <dbReference type="Proteomes" id="UP000822688"/>
    </source>
</evidence>
<sequence length="540" mass="60227">MLTAHAHPSILVSYRVLDRTCGSRSVEDGVRVMRFRGGRNLVQLGSTSTFKGVSLRSSRWGRSRVRATADSGGVAESDLTSTSDVRKEVFEVAAENILKEDVLKQNGGSENGSSDNGSIDNGSIDNGVSKGAEGKEKDKKKSKEQEVDWENVPTMPDELDLKQRHPLDPHKPNFSEVLPEPLRPYPSFEGWFVRIWDPQQNFSAAVILATNYATDESQVTLLFAPGKEVKREGGRDSVQYGYTYALAAKTKDAKFTTKEHDEEWDDNRGEEPEGFEWEANGIGRISVTPHVTDLDFTVEGYRFKAHLTKELLWDAHKSEKGPEGWARFVTIIPTHWYVYSLGSSVEYSFSNPEEKIHSEGSGFGHVEKNWGQTFPAGHVWTQAFSADNTAQVCCSGAYFKTPGEKLSTPYIFVLGYRSPKLQLDFRTNDLGIVFKDINLAARESRFSVTAVGPSHTVEIMAYAPYETFSDPVLAPVTKTDWEPACRESYVATAEVKVYEHLAWGIPGTEKLVETQKFEFAALEFGEDLLKEGSEDEGNQN</sequence>
<feature type="compositionally biased region" description="Basic and acidic residues" evidence="1">
    <location>
        <begin position="132"/>
        <end position="146"/>
    </location>
</feature>
<proteinExistence type="predicted"/>
<organism evidence="2 3">
    <name type="scientific">Ceratodon purpureus</name>
    <name type="common">Fire moss</name>
    <name type="synonym">Dicranum purpureum</name>
    <dbReference type="NCBI Taxonomy" id="3225"/>
    <lineage>
        <taxon>Eukaryota</taxon>
        <taxon>Viridiplantae</taxon>
        <taxon>Streptophyta</taxon>
        <taxon>Embryophyta</taxon>
        <taxon>Bryophyta</taxon>
        <taxon>Bryophytina</taxon>
        <taxon>Bryopsida</taxon>
        <taxon>Dicranidae</taxon>
        <taxon>Pseudoditrichales</taxon>
        <taxon>Ditrichaceae</taxon>
        <taxon>Ceratodon</taxon>
    </lineage>
</organism>
<reference evidence="2" key="1">
    <citation type="submission" date="2020-06" db="EMBL/GenBank/DDBJ databases">
        <title>WGS assembly of Ceratodon purpureus strain R40.</title>
        <authorList>
            <person name="Carey S.B."/>
            <person name="Jenkins J."/>
            <person name="Shu S."/>
            <person name="Lovell J.T."/>
            <person name="Sreedasyam A."/>
            <person name="Maumus F."/>
            <person name="Tiley G.P."/>
            <person name="Fernandez-Pozo N."/>
            <person name="Barry K."/>
            <person name="Chen C."/>
            <person name="Wang M."/>
            <person name="Lipzen A."/>
            <person name="Daum C."/>
            <person name="Saski C.A."/>
            <person name="Payton A.C."/>
            <person name="Mcbreen J.C."/>
            <person name="Conrad R.E."/>
            <person name="Kollar L.M."/>
            <person name="Olsson S."/>
            <person name="Huttunen S."/>
            <person name="Landis J.B."/>
            <person name="Wickett N.J."/>
            <person name="Johnson M.G."/>
            <person name="Rensing S.A."/>
            <person name="Grimwood J."/>
            <person name="Schmutz J."/>
            <person name="Mcdaniel S.F."/>
        </authorList>
    </citation>
    <scope>NUCLEOTIDE SEQUENCE</scope>
    <source>
        <strain evidence="2">R40</strain>
    </source>
</reference>
<dbReference type="Pfam" id="PF14249">
    <property type="entry name" value="Tocopherol_cycl"/>
    <property type="match status" value="1"/>
</dbReference>
<feature type="compositionally biased region" description="Low complexity" evidence="1">
    <location>
        <begin position="106"/>
        <end position="131"/>
    </location>
</feature>
<name>A0A8T0GQF0_CERPU</name>
<dbReference type="PANTHER" id="PTHR35309">
    <property type="match status" value="1"/>
</dbReference>
<protein>
    <submittedName>
        <fullName evidence="2">Uncharacterized protein</fullName>
    </submittedName>
</protein>
<dbReference type="GO" id="GO:0009976">
    <property type="term" value="F:tocopherol cyclase activity"/>
    <property type="evidence" value="ECO:0007669"/>
    <property type="project" value="InterPro"/>
</dbReference>
<comment type="caution">
    <text evidence="2">The sequence shown here is derived from an EMBL/GenBank/DDBJ whole genome shotgun (WGS) entry which is preliminary data.</text>
</comment>
<dbReference type="EMBL" id="CM026431">
    <property type="protein sequence ID" value="KAG0559232.1"/>
    <property type="molecule type" value="Genomic_DNA"/>
</dbReference>
<dbReference type="PANTHER" id="PTHR35309:SF4">
    <property type="entry name" value="TOCOPHEROL CYCLASE"/>
    <property type="match status" value="1"/>
</dbReference>
<evidence type="ECO:0000256" key="1">
    <source>
        <dbReference type="SAM" id="MobiDB-lite"/>
    </source>
</evidence>